<dbReference type="RefSeq" id="WP_379886387.1">
    <property type="nucleotide sequence ID" value="NZ_JBHSDI010000010.1"/>
</dbReference>
<keyword evidence="2" id="KW-1185">Reference proteome</keyword>
<dbReference type="NCBIfam" id="TIGR02647">
    <property type="entry name" value="DNA"/>
    <property type="match status" value="1"/>
</dbReference>
<comment type="caution">
    <text evidence="1">The sequence shown here is derived from an EMBL/GenBank/DDBJ whole genome shotgun (WGS) entry which is preliminary data.</text>
</comment>
<dbReference type="Pfam" id="PF18918">
    <property type="entry name" value="DUF5669"/>
    <property type="match status" value="1"/>
</dbReference>
<protein>
    <submittedName>
        <fullName evidence="1">TIGR02647 family protein</fullName>
    </submittedName>
</protein>
<reference evidence="2" key="1">
    <citation type="journal article" date="2019" name="Int. J. Syst. Evol. Microbiol.">
        <title>The Global Catalogue of Microorganisms (GCM) 10K type strain sequencing project: providing services to taxonomists for standard genome sequencing and annotation.</title>
        <authorList>
            <consortium name="The Broad Institute Genomics Platform"/>
            <consortium name="The Broad Institute Genome Sequencing Center for Infectious Disease"/>
            <person name="Wu L."/>
            <person name="Ma J."/>
        </authorList>
    </citation>
    <scope>NUCLEOTIDE SEQUENCE [LARGE SCALE GENOMIC DNA]</scope>
    <source>
        <strain evidence="2">CECT 7297</strain>
    </source>
</reference>
<evidence type="ECO:0000313" key="1">
    <source>
        <dbReference type="EMBL" id="MFC4258860.1"/>
    </source>
</evidence>
<gene>
    <name evidence="1" type="ORF">ACFOZ5_07430</name>
</gene>
<accession>A0ABV8QET1</accession>
<dbReference type="Proteomes" id="UP001595798">
    <property type="component" value="Unassembled WGS sequence"/>
</dbReference>
<dbReference type="EMBL" id="JBHSDI010000010">
    <property type="protein sequence ID" value="MFC4258860.1"/>
    <property type="molecule type" value="Genomic_DNA"/>
</dbReference>
<evidence type="ECO:0000313" key="2">
    <source>
        <dbReference type="Proteomes" id="UP001595798"/>
    </source>
</evidence>
<sequence>MPFSQDQLSELNLLALFDDSSSQEGIKVHRHSAEPAMVAAAERLHRKGLITQKDGGYLTPLGAETAEHVQRTLAVLSSNAGDTVS</sequence>
<organism evidence="1 2">
    <name type="scientific">Marinobacter lacisalsi</name>
    <dbReference type="NCBI Taxonomy" id="475979"/>
    <lineage>
        <taxon>Bacteria</taxon>
        <taxon>Pseudomonadati</taxon>
        <taxon>Pseudomonadota</taxon>
        <taxon>Gammaproteobacteria</taxon>
        <taxon>Pseudomonadales</taxon>
        <taxon>Marinobacteraceae</taxon>
        <taxon>Marinobacter</taxon>
    </lineage>
</organism>
<proteinExistence type="predicted"/>
<name>A0ABV8QET1_9GAMM</name>
<dbReference type="InterPro" id="IPR013468">
    <property type="entry name" value="CHP02647"/>
</dbReference>